<evidence type="ECO:0000313" key="2">
    <source>
        <dbReference type="Proteomes" id="UP000284189"/>
    </source>
</evidence>
<comment type="caution">
    <text evidence="1">The sequence shown here is derived from an EMBL/GenBank/DDBJ whole genome shotgun (WGS) entry which is preliminary data.</text>
</comment>
<sequence>VDALDTDDADADPLNEIQDASEVAFSPTGNTSSTDVQAAIVELQTDIDGFAAVAGQTNTASNVGTSGVGTFARKTGADLEFKNINAGSNRITITDDTGNDEIDIDINDAALDATFATDAELSALDTDDADADPLNEIQNIEEVLA</sequence>
<evidence type="ECO:0000313" key="1">
    <source>
        <dbReference type="EMBL" id="RIV67551.1"/>
    </source>
</evidence>
<dbReference type="Proteomes" id="UP000284189">
    <property type="component" value="Unassembled WGS sequence"/>
</dbReference>
<dbReference type="RefSeq" id="WP_182859219.1">
    <property type="nucleotide sequence ID" value="NZ_QXFJ01000031.1"/>
</dbReference>
<reference evidence="1 2" key="1">
    <citation type="submission" date="2018-08" db="EMBL/GenBank/DDBJ databases">
        <title>Proposal of Muricauda 72 sp.nov. and Muricauda NH166 sp.nov., isolated from seawater.</title>
        <authorList>
            <person name="Cheng H."/>
            <person name="Wu Y.-H."/>
            <person name="Guo L.-L."/>
            <person name="Xu X.-W."/>
        </authorList>
    </citation>
    <scope>NUCLEOTIDE SEQUENCE [LARGE SCALE GENOMIC DNA]</scope>
    <source>
        <strain evidence="1 2">NH166</strain>
    </source>
</reference>
<feature type="non-terminal residue" evidence="1">
    <location>
        <position position="145"/>
    </location>
</feature>
<gene>
    <name evidence="1" type="ORF">D2U88_18650</name>
</gene>
<protein>
    <submittedName>
        <fullName evidence="1">Uncharacterized protein</fullName>
    </submittedName>
</protein>
<organism evidence="1 2">
    <name type="scientific">Flagellimonas aequoris</name>
    <dbReference type="NCBI Taxonomy" id="2306997"/>
    <lineage>
        <taxon>Bacteria</taxon>
        <taxon>Pseudomonadati</taxon>
        <taxon>Bacteroidota</taxon>
        <taxon>Flavobacteriia</taxon>
        <taxon>Flavobacteriales</taxon>
        <taxon>Flavobacteriaceae</taxon>
        <taxon>Flagellimonas</taxon>
    </lineage>
</organism>
<dbReference type="AlphaFoldDB" id="A0A418N2L7"/>
<name>A0A418N2L7_9FLAO</name>
<proteinExistence type="predicted"/>
<dbReference type="EMBL" id="QXFJ01000031">
    <property type="protein sequence ID" value="RIV67551.1"/>
    <property type="molecule type" value="Genomic_DNA"/>
</dbReference>
<accession>A0A418N2L7</accession>
<feature type="non-terminal residue" evidence="1">
    <location>
        <position position="1"/>
    </location>
</feature>